<sequence>MQPVIDSFDEETGIAVLTFNRPEVLNALDVPTAVAFRAAVERCVAREGVRCLVLKGAGRAFVAGGDVASFGPDPERVVNALLDALHPAILALRACPAPVVAVVQGAAAGAGLSLVLGADLVLASDRARFLLAYDRLGTTPDCGATWFLPRRVGRERAFALMLLGRDLDAAAAREAGLVTEVVPADELEARSDAVIRRIAAGPTLAYGRYKRLIDEGSGPSLAGQLEAERAAFLASTRTADFREGVAAFLAKRPAAFRGA</sequence>
<evidence type="ECO:0000256" key="2">
    <source>
        <dbReference type="RuleBase" id="RU003707"/>
    </source>
</evidence>
<evidence type="ECO:0000256" key="1">
    <source>
        <dbReference type="ARBA" id="ARBA00005254"/>
    </source>
</evidence>
<dbReference type="Gene3D" id="1.10.12.10">
    <property type="entry name" value="Lyase 2-enoyl-coa Hydratase, Chain A, domain 2"/>
    <property type="match status" value="1"/>
</dbReference>
<dbReference type="PROSITE" id="PS00166">
    <property type="entry name" value="ENOYL_COA_HYDRATASE"/>
    <property type="match status" value="1"/>
</dbReference>
<dbReference type="InterPro" id="IPR014748">
    <property type="entry name" value="Enoyl-CoA_hydra_C"/>
</dbReference>
<organism evidence="3 4">
    <name type="scientific">Methylobacterium isbiliense</name>
    <dbReference type="NCBI Taxonomy" id="315478"/>
    <lineage>
        <taxon>Bacteria</taxon>
        <taxon>Pseudomonadati</taxon>
        <taxon>Pseudomonadota</taxon>
        <taxon>Alphaproteobacteria</taxon>
        <taxon>Hyphomicrobiales</taxon>
        <taxon>Methylobacteriaceae</taxon>
        <taxon>Methylobacterium</taxon>
    </lineage>
</organism>
<name>A0ABQ4SED9_9HYPH</name>
<dbReference type="Gene3D" id="3.90.226.10">
    <property type="entry name" value="2-enoyl-CoA Hydratase, Chain A, domain 1"/>
    <property type="match status" value="1"/>
</dbReference>
<evidence type="ECO:0000313" key="4">
    <source>
        <dbReference type="Proteomes" id="UP001055153"/>
    </source>
</evidence>
<keyword evidence="4" id="KW-1185">Reference proteome</keyword>
<protein>
    <submittedName>
        <fullName evidence="3">1,2-epoxyphenylacetyl-CoA isomerase</fullName>
    </submittedName>
</protein>
<dbReference type="PANTHER" id="PTHR43459">
    <property type="entry name" value="ENOYL-COA HYDRATASE"/>
    <property type="match status" value="1"/>
</dbReference>
<dbReference type="GO" id="GO:0016853">
    <property type="term" value="F:isomerase activity"/>
    <property type="evidence" value="ECO:0007669"/>
    <property type="project" value="UniProtKB-KW"/>
</dbReference>
<gene>
    <name evidence="3" type="primary">paaG_2</name>
    <name evidence="3" type="ORF">GMJLKIPL_3521</name>
</gene>
<dbReference type="Pfam" id="PF00378">
    <property type="entry name" value="ECH_1"/>
    <property type="match status" value="1"/>
</dbReference>
<reference evidence="3" key="2">
    <citation type="submission" date="2021-08" db="EMBL/GenBank/DDBJ databases">
        <authorList>
            <person name="Tani A."/>
            <person name="Ola A."/>
            <person name="Ogura Y."/>
            <person name="Katsura K."/>
            <person name="Hayashi T."/>
        </authorList>
    </citation>
    <scope>NUCLEOTIDE SEQUENCE</scope>
    <source>
        <strain evidence="3">DSM 17168</strain>
    </source>
</reference>
<dbReference type="InterPro" id="IPR029045">
    <property type="entry name" value="ClpP/crotonase-like_dom_sf"/>
</dbReference>
<accession>A0ABQ4SED9</accession>
<keyword evidence="3" id="KW-0413">Isomerase</keyword>
<dbReference type="InterPro" id="IPR018376">
    <property type="entry name" value="Enoyl-CoA_hyd/isom_CS"/>
</dbReference>
<proteinExistence type="inferred from homology"/>
<dbReference type="InterPro" id="IPR001753">
    <property type="entry name" value="Enoyl-CoA_hydra/iso"/>
</dbReference>
<dbReference type="EMBL" id="BPQQ01000040">
    <property type="protein sequence ID" value="GJE01587.1"/>
    <property type="molecule type" value="Genomic_DNA"/>
</dbReference>
<dbReference type="CDD" id="cd06558">
    <property type="entry name" value="crotonase-like"/>
    <property type="match status" value="1"/>
</dbReference>
<dbReference type="SUPFAM" id="SSF52096">
    <property type="entry name" value="ClpP/crotonase"/>
    <property type="match status" value="1"/>
</dbReference>
<evidence type="ECO:0000313" key="3">
    <source>
        <dbReference type="EMBL" id="GJE01587.1"/>
    </source>
</evidence>
<reference evidence="3" key="1">
    <citation type="journal article" date="2021" name="Front. Microbiol.">
        <title>Comprehensive Comparative Genomics and Phenotyping of Methylobacterium Species.</title>
        <authorList>
            <person name="Alessa O."/>
            <person name="Ogura Y."/>
            <person name="Fujitani Y."/>
            <person name="Takami H."/>
            <person name="Hayashi T."/>
            <person name="Sahin N."/>
            <person name="Tani A."/>
        </authorList>
    </citation>
    <scope>NUCLEOTIDE SEQUENCE</scope>
    <source>
        <strain evidence="3">DSM 17168</strain>
    </source>
</reference>
<dbReference type="RefSeq" id="WP_238236587.1">
    <property type="nucleotide sequence ID" value="NZ_BPQQ01000040.1"/>
</dbReference>
<dbReference type="PANTHER" id="PTHR43459:SF1">
    <property type="entry name" value="EG:BACN32G11.4 PROTEIN"/>
    <property type="match status" value="1"/>
</dbReference>
<dbReference type="Proteomes" id="UP001055153">
    <property type="component" value="Unassembled WGS sequence"/>
</dbReference>
<comment type="caution">
    <text evidence="3">The sequence shown here is derived from an EMBL/GenBank/DDBJ whole genome shotgun (WGS) entry which is preliminary data.</text>
</comment>
<comment type="similarity">
    <text evidence="1 2">Belongs to the enoyl-CoA hydratase/isomerase family.</text>
</comment>